<comment type="caution">
    <text evidence="3">The sequence shown here is derived from an EMBL/GenBank/DDBJ whole genome shotgun (WGS) entry which is preliminary data.</text>
</comment>
<dbReference type="Pfam" id="PF00931">
    <property type="entry name" value="NB-ARC"/>
    <property type="match status" value="2"/>
</dbReference>
<dbReference type="EMBL" id="JAEACU010000005">
    <property type="protein sequence ID" value="KAH7529191.1"/>
    <property type="molecule type" value="Genomic_DNA"/>
</dbReference>
<dbReference type="GO" id="GO:0006952">
    <property type="term" value="P:defense response"/>
    <property type="evidence" value="ECO:0007669"/>
    <property type="project" value="UniProtKB-KW"/>
</dbReference>
<evidence type="ECO:0000259" key="2">
    <source>
        <dbReference type="Pfam" id="PF00931"/>
    </source>
</evidence>
<organism evidence="3 4">
    <name type="scientific">Ziziphus jujuba var. spinosa</name>
    <dbReference type="NCBI Taxonomy" id="714518"/>
    <lineage>
        <taxon>Eukaryota</taxon>
        <taxon>Viridiplantae</taxon>
        <taxon>Streptophyta</taxon>
        <taxon>Embryophyta</taxon>
        <taxon>Tracheophyta</taxon>
        <taxon>Spermatophyta</taxon>
        <taxon>Magnoliopsida</taxon>
        <taxon>eudicotyledons</taxon>
        <taxon>Gunneridae</taxon>
        <taxon>Pentapetalae</taxon>
        <taxon>rosids</taxon>
        <taxon>fabids</taxon>
        <taxon>Rosales</taxon>
        <taxon>Rhamnaceae</taxon>
        <taxon>Paliureae</taxon>
        <taxon>Ziziphus</taxon>
    </lineage>
</organism>
<evidence type="ECO:0000256" key="1">
    <source>
        <dbReference type="ARBA" id="ARBA00022821"/>
    </source>
</evidence>
<gene>
    <name evidence="3" type="ORF">FEM48_Zijuj05G0158200</name>
</gene>
<dbReference type="PANTHER" id="PTHR36766">
    <property type="entry name" value="PLANT BROAD-SPECTRUM MILDEW RESISTANCE PROTEIN RPW8"/>
    <property type="match status" value="1"/>
</dbReference>
<dbReference type="AlphaFoldDB" id="A0A978VFQ2"/>
<proteinExistence type="predicted"/>
<feature type="domain" description="NB-ARC" evidence="2">
    <location>
        <begin position="142"/>
        <end position="220"/>
    </location>
</feature>
<evidence type="ECO:0000313" key="4">
    <source>
        <dbReference type="Proteomes" id="UP000813462"/>
    </source>
</evidence>
<name>A0A978VFQ2_ZIZJJ</name>
<dbReference type="SUPFAM" id="SSF52540">
    <property type="entry name" value="P-loop containing nucleoside triphosphate hydrolases"/>
    <property type="match status" value="2"/>
</dbReference>
<reference evidence="3" key="1">
    <citation type="journal article" date="2021" name="Front. Plant Sci.">
        <title>Chromosome-Scale Genome Assembly for Chinese Sour Jujube and Insights Into Its Genome Evolution and Domestication Signature.</title>
        <authorList>
            <person name="Shen L.-Y."/>
            <person name="Luo H."/>
            <person name="Wang X.-L."/>
            <person name="Wang X.-M."/>
            <person name="Qiu X.-J."/>
            <person name="Liu H."/>
            <person name="Zhou S.-S."/>
            <person name="Jia K.-H."/>
            <person name="Nie S."/>
            <person name="Bao Y.-T."/>
            <person name="Zhang R.-G."/>
            <person name="Yun Q.-Z."/>
            <person name="Chai Y.-H."/>
            <person name="Lu J.-Y."/>
            <person name="Li Y."/>
            <person name="Zhao S.-W."/>
            <person name="Mao J.-F."/>
            <person name="Jia S.-G."/>
            <person name="Mao Y.-M."/>
        </authorList>
    </citation>
    <scope>NUCLEOTIDE SEQUENCE</scope>
    <source>
        <strain evidence="3">AT0</strain>
        <tissue evidence="3">Leaf</tissue>
    </source>
</reference>
<feature type="domain" description="NB-ARC" evidence="2">
    <location>
        <begin position="13"/>
        <end position="86"/>
    </location>
</feature>
<dbReference type="InterPro" id="IPR027417">
    <property type="entry name" value="P-loop_NTPase"/>
</dbReference>
<accession>A0A978VFQ2</accession>
<keyword evidence="1" id="KW-0611">Plant defense</keyword>
<evidence type="ECO:0000313" key="3">
    <source>
        <dbReference type="EMBL" id="KAH7529191.1"/>
    </source>
</evidence>
<dbReference type="GO" id="GO:0043531">
    <property type="term" value="F:ADP binding"/>
    <property type="evidence" value="ECO:0007669"/>
    <property type="project" value="InterPro"/>
</dbReference>
<sequence length="227" mass="26313">MSGIGMTTLAQLSYNESDDMVMKTIAQRVIVSRKFENDNDLDFIQLRLKKALIKKKFLIVLDDVWVENYSLWKELMKLFSHGEYGSMSGIGMTTLAQLSYNESDDMVMKTIAQRVITSRKFENDNDLDCMSGIGMTTLAQLSCNESDDMVIKTIAQRVIISRKFENDNDLDFIQLRLKKALIKKKFLIVLDDVWVENYSLWNELMKLFSHVEYGSKIIVTKWKFLVS</sequence>
<protein>
    <recommendedName>
        <fullName evidence="2">NB-ARC domain-containing protein</fullName>
    </recommendedName>
</protein>
<dbReference type="PANTHER" id="PTHR36766:SF70">
    <property type="entry name" value="DISEASE RESISTANCE PROTEIN RGA4"/>
    <property type="match status" value="1"/>
</dbReference>
<dbReference type="Gene3D" id="3.40.50.300">
    <property type="entry name" value="P-loop containing nucleotide triphosphate hydrolases"/>
    <property type="match status" value="2"/>
</dbReference>
<dbReference type="InterPro" id="IPR002182">
    <property type="entry name" value="NB-ARC"/>
</dbReference>
<dbReference type="Proteomes" id="UP000813462">
    <property type="component" value="Unassembled WGS sequence"/>
</dbReference>